<dbReference type="InterPro" id="IPR052955">
    <property type="entry name" value="UPF0703_membrane_permease"/>
</dbReference>
<evidence type="ECO:0000259" key="1">
    <source>
        <dbReference type="Pfam" id="PF02492"/>
    </source>
</evidence>
<gene>
    <name evidence="3" type="ORF">B5E75_01345</name>
</gene>
<organism evidence="3 4">
    <name type="scientific">Massilimicrobiota timonensis</name>
    <dbReference type="NCBI Taxonomy" id="1776392"/>
    <lineage>
        <taxon>Bacteria</taxon>
        <taxon>Bacillati</taxon>
        <taxon>Bacillota</taxon>
        <taxon>Erysipelotrichia</taxon>
        <taxon>Erysipelotrichales</taxon>
        <taxon>Erysipelotrichaceae</taxon>
        <taxon>Massilimicrobiota</taxon>
    </lineage>
</organism>
<feature type="domain" description="CobW/HypB/UreG nucleotide-binding" evidence="1">
    <location>
        <begin position="6"/>
        <end position="169"/>
    </location>
</feature>
<dbReference type="EMBL" id="NFLJ01000003">
    <property type="protein sequence ID" value="OUQ36199.1"/>
    <property type="molecule type" value="Genomic_DNA"/>
</dbReference>
<protein>
    <submittedName>
        <fullName evidence="3">Uncharacterized protein</fullName>
    </submittedName>
</protein>
<dbReference type="Gene3D" id="3.40.50.300">
    <property type="entry name" value="P-loop containing nucleotide triphosphate hydrolases"/>
    <property type="match status" value="1"/>
</dbReference>
<evidence type="ECO:0000313" key="3">
    <source>
        <dbReference type="EMBL" id="OUQ36199.1"/>
    </source>
</evidence>
<dbReference type="InterPro" id="IPR048447">
    <property type="entry name" value="DUF1980_C"/>
</dbReference>
<dbReference type="Proteomes" id="UP000195305">
    <property type="component" value="Unassembled WGS sequence"/>
</dbReference>
<dbReference type="Pfam" id="PF02492">
    <property type="entry name" value="cobW"/>
    <property type="match status" value="1"/>
</dbReference>
<reference evidence="3 4" key="1">
    <citation type="journal article" date="2018" name="BMC Genomics">
        <title>Whole genome sequencing and function prediction of 133 gut anaerobes isolated from chicken caecum in pure cultures.</title>
        <authorList>
            <person name="Medvecky M."/>
            <person name="Cejkova D."/>
            <person name="Polansky O."/>
            <person name="Karasova D."/>
            <person name="Kubasova T."/>
            <person name="Cizek A."/>
            <person name="Rychlik I."/>
        </authorList>
    </citation>
    <scope>NUCLEOTIDE SEQUENCE [LARGE SCALE GENOMIC DNA]</scope>
    <source>
        <strain evidence="3 4">An13</strain>
    </source>
</reference>
<dbReference type="AlphaFoldDB" id="A0A1Y4T1X0"/>
<name>A0A1Y4T1X0_9FIRM</name>
<feature type="domain" description="DUF1980" evidence="2">
    <location>
        <begin position="189"/>
        <end position="310"/>
    </location>
</feature>
<comment type="caution">
    <text evidence="3">The sequence shown here is derived from an EMBL/GenBank/DDBJ whole genome shotgun (WGS) entry which is preliminary data.</text>
</comment>
<proteinExistence type="predicted"/>
<evidence type="ECO:0000313" key="4">
    <source>
        <dbReference type="Proteomes" id="UP000195305"/>
    </source>
</evidence>
<accession>A0A1Y4T1X0</accession>
<dbReference type="OrthoDB" id="9770408at2"/>
<dbReference type="PANTHER" id="PTHR40047:SF1">
    <property type="entry name" value="UPF0703 PROTEIN YCGQ"/>
    <property type="match status" value="1"/>
</dbReference>
<sequence length="313" mass="36236">MNTRIYLFTGFLDSGKSSFINDTITTTDFCQNEKTVLIVSEQGEKEYSQEEIESFNCDIVYIHKEDEFNKEFLQELENKYHPTQVLMEVNGMYNVDNIVECEKPDDWEVVQVLTTINAKTFALYIQNMRSLLYQHVKYSDLLIFNRIDASMKKSFLRNNIKAINSTCQIIYEKEDGTVNTLEDDELPFDISQDEIHVLDHDFGIFCMDALDHPDKYNQKKVTLRGKFIGRDKQLEDGFVLGRLAMVCCEEDTSLIGMVCEHPAAKQLIPNEWVEVTGTIDVQYDSDINGNFCLLKVDDLKVIPPLKNEYVTFD</sequence>
<keyword evidence="4" id="KW-1185">Reference proteome</keyword>
<dbReference type="Pfam" id="PF21537">
    <property type="entry name" value="DUF1980_C"/>
    <property type="match status" value="1"/>
</dbReference>
<dbReference type="InterPro" id="IPR003495">
    <property type="entry name" value="CobW/HypB/UreG_nucleotide-bd"/>
</dbReference>
<dbReference type="InterPro" id="IPR027417">
    <property type="entry name" value="P-loop_NTPase"/>
</dbReference>
<evidence type="ECO:0000259" key="2">
    <source>
        <dbReference type="Pfam" id="PF21537"/>
    </source>
</evidence>
<dbReference type="RefSeq" id="WP_087357007.1">
    <property type="nucleotide sequence ID" value="NZ_JACJKO010000055.1"/>
</dbReference>
<dbReference type="SUPFAM" id="SSF52540">
    <property type="entry name" value="P-loop containing nucleoside triphosphate hydrolases"/>
    <property type="match status" value="1"/>
</dbReference>
<dbReference type="PANTHER" id="PTHR40047">
    <property type="entry name" value="UPF0703 PROTEIN YCGQ"/>
    <property type="match status" value="1"/>
</dbReference>